<dbReference type="InterPro" id="IPR004843">
    <property type="entry name" value="Calcineurin-like_PHP"/>
</dbReference>
<name>A0A7M2RDJ3_9FIRM</name>
<dbReference type="AlphaFoldDB" id="A0A7M2RDJ3"/>
<dbReference type="Pfam" id="PF00149">
    <property type="entry name" value="Metallophos"/>
    <property type="match status" value="1"/>
</dbReference>
<dbReference type="GO" id="GO:0016788">
    <property type="term" value="F:hydrolase activity, acting on ester bonds"/>
    <property type="evidence" value="ECO:0007669"/>
    <property type="project" value="TreeGrafter"/>
</dbReference>
<dbReference type="SUPFAM" id="SSF56300">
    <property type="entry name" value="Metallo-dependent phosphatases"/>
    <property type="match status" value="1"/>
</dbReference>
<dbReference type="EMBL" id="CP063304">
    <property type="protein sequence ID" value="QOV18389.1"/>
    <property type="molecule type" value="Genomic_DNA"/>
</dbReference>
<dbReference type="KEGG" id="bliq:INP51_10205"/>
<dbReference type="Gene3D" id="3.60.21.10">
    <property type="match status" value="1"/>
</dbReference>
<proteinExistence type="predicted"/>
<feature type="domain" description="Calcineurin-like phosphoesterase" evidence="1">
    <location>
        <begin position="13"/>
        <end position="238"/>
    </location>
</feature>
<evidence type="ECO:0000313" key="3">
    <source>
        <dbReference type="Proteomes" id="UP000593601"/>
    </source>
</evidence>
<dbReference type="RefSeq" id="WP_193734751.1">
    <property type="nucleotide sequence ID" value="NZ_CP063304.1"/>
</dbReference>
<evidence type="ECO:0000259" key="1">
    <source>
        <dbReference type="Pfam" id="PF00149"/>
    </source>
</evidence>
<dbReference type="InterPro" id="IPR029052">
    <property type="entry name" value="Metallo-depent_PP-like"/>
</dbReference>
<keyword evidence="3" id="KW-1185">Reference proteome</keyword>
<dbReference type="GO" id="GO:0005737">
    <property type="term" value="C:cytoplasm"/>
    <property type="evidence" value="ECO:0007669"/>
    <property type="project" value="TreeGrafter"/>
</dbReference>
<organism evidence="2 3">
    <name type="scientific">Blautia liquoris</name>
    <dbReference type="NCBI Taxonomy" id="2779518"/>
    <lineage>
        <taxon>Bacteria</taxon>
        <taxon>Bacillati</taxon>
        <taxon>Bacillota</taxon>
        <taxon>Clostridia</taxon>
        <taxon>Lachnospirales</taxon>
        <taxon>Lachnospiraceae</taxon>
        <taxon>Blautia</taxon>
    </lineage>
</organism>
<accession>A0A7M2RDJ3</accession>
<dbReference type="CDD" id="cd07383">
    <property type="entry name" value="MPP_Dcr2"/>
    <property type="match status" value="1"/>
</dbReference>
<gene>
    <name evidence="2" type="ORF">INP51_10205</name>
</gene>
<dbReference type="PANTHER" id="PTHR32440">
    <property type="entry name" value="PHOSPHATASE DCR2-RELATED-RELATED"/>
    <property type="match status" value="1"/>
</dbReference>
<dbReference type="Proteomes" id="UP000593601">
    <property type="component" value="Chromosome"/>
</dbReference>
<protein>
    <submittedName>
        <fullName evidence="2">Metallophosphoesterase family protein</fullName>
    </submittedName>
</protein>
<sequence length="310" mass="36072">MEKNLKFRQDGTFKVMQLTDIHYTDDDERDHRSVALVRQCIEKEKPDFIMVTGDAVYGPDNLKNLDKVMAPLVESKIPWSFVFGNHDVEENSDEKTLFSRLEKMDGFIGYDDREAGDGYGSHILPIYGNDEGMPWAIAGIDSGNYNPMEEIGGYAYVTSNQIRWYENQMKKLEERQKDFSVLAFQHIPVPEIEDVWKFERCFGVKRDGFGSPLVNSGQCLSMVKDGHTKGLFFGHDHVNSFWGDYYGLILGYGRKSGYGNYGAEDFLYGCRMFVLKEDDTHRFETYEYLENDRYVREPWKYQPLMRRDEG</sequence>
<reference evidence="2 3" key="1">
    <citation type="submission" date="2020-10" db="EMBL/GenBank/DDBJ databases">
        <title>Blautia liquoris sp.nov., isolated from the mud in a fermentation cellar used for the production of Chinese strong-flavoured liquor.</title>
        <authorList>
            <person name="Lu L."/>
        </authorList>
    </citation>
    <scope>NUCLEOTIDE SEQUENCE [LARGE SCALE GENOMIC DNA]</scope>
    <source>
        <strain evidence="2 3">LZLJ-3</strain>
    </source>
</reference>
<evidence type="ECO:0000313" key="2">
    <source>
        <dbReference type="EMBL" id="QOV18389.1"/>
    </source>
</evidence>